<dbReference type="Proteomes" id="UP001497600">
    <property type="component" value="Chromosome E"/>
</dbReference>
<evidence type="ECO:0000259" key="7">
    <source>
        <dbReference type="Pfam" id="PF13191"/>
    </source>
</evidence>
<keyword evidence="4" id="KW-0547">Nucleotide-binding</keyword>
<dbReference type="InterPro" id="IPR047088">
    <property type="entry name" value="ORC5_C"/>
</dbReference>
<dbReference type="PANTHER" id="PTHR12705">
    <property type="entry name" value="ORIGIN RECOGNITION COMPLEX SUBUNIT 5"/>
    <property type="match status" value="1"/>
</dbReference>
<evidence type="ECO:0000256" key="4">
    <source>
        <dbReference type="ARBA" id="ARBA00022741"/>
    </source>
</evidence>
<dbReference type="InterPro" id="IPR027417">
    <property type="entry name" value="P-loop_NTPase"/>
</dbReference>
<protein>
    <submittedName>
        <fullName evidence="10">Origin recognition complex subunit 5</fullName>
    </submittedName>
</protein>
<keyword evidence="3" id="KW-0235">DNA replication</keyword>
<comment type="similarity">
    <text evidence="2">Belongs to the ORC5 family.</text>
</comment>
<dbReference type="InterPro" id="IPR020796">
    <property type="entry name" value="ORC5"/>
</dbReference>
<dbReference type="Pfam" id="PF14630">
    <property type="entry name" value="ORC5_C"/>
    <property type="match status" value="1"/>
</dbReference>
<comment type="subcellular location">
    <subcellularLocation>
        <location evidence="1">Nucleus</location>
    </subcellularLocation>
</comment>
<accession>A0ABP0EC23</accession>
<dbReference type="SUPFAM" id="SSF52540">
    <property type="entry name" value="P-loop containing nucleoside triphosphate hydrolases"/>
    <property type="match status" value="1"/>
</dbReference>
<dbReference type="Pfam" id="PF13191">
    <property type="entry name" value="AAA_16"/>
    <property type="match status" value="1"/>
</dbReference>
<feature type="domain" description="Origin recognition complex subunit 5 C-terminal" evidence="8">
    <location>
        <begin position="312"/>
        <end position="469"/>
    </location>
</feature>
<keyword evidence="6" id="KW-0539">Nucleus</keyword>
<proteinExistence type="inferred from homology"/>
<dbReference type="InterPro" id="IPR041664">
    <property type="entry name" value="AAA_16"/>
</dbReference>
<evidence type="ECO:0000313" key="10">
    <source>
        <dbReference type="EMBL" id="CAK7906732.1"/>
    </source>
</evidence>
<evidence type="ECO:0000259" key="9">
    <source>
        <dbReference type="Pfam" id="PF21639"/>
    </source>
</evidence>
<evidence type="ECO:0000256" key="2">
    <source>
        <dbReference type="ARBA" id="ARBA00006269"/>
    </source>
</evidence>
<dbReference type="Gene3D" id="3.40.50.300">
    <property type="entry name" value="P-loop containing nucleotide triphosphate hydrolases"/>
    <property type="match status" value="1"/>
</dbReference>
<dbReference type="InterPro" id="IPR048866">
    <property type="entry name" value="ORC5_lid"/>
</dbReference>
<evidence type="ECO:0000259" key="8">
    <source>
        <dbReference type="Pfam" id="PF14630"/>
    </source>
</evidence>
<gene>
    <name evidence="10" type="primary">ORC5</name>
    <name evidence="10" type="ORF">CAAN4_E02124</name>
</gene>
<keyword evidence="5" id="KW-0067">ATP-binding</keyword>
<keyword evidence="11" id="KW-1185">Reference proteome</keyword>
<feature type="domain" description="ORC5 lid" evidence="9">
    <location>
        <begin position="230"/>
        <end position="288"/>
    </location>
</feature>
<name>A0ABP0EC23_9ASCO</name>
<evidence type="ECO:0000256" key="1">
    <source>
        <dbReference type="ARBA" id="ARBA00004123"/>
    </source>
</evidence>
<feature type="domain" description="Orc1-like AAA ATPase" evidence="7">
    <location>
        <begin position="16"/>
        <end position="175"/>
    </location>
</feature>
<sequence>MVEVRSITPDPSEVSVLCRENELNLLKTLITGDVATSVPAMVVHGYRSVGKTHTLESFLKYSGVKTTYIQCNECVTKRVLLQRCLKRIREDTGVPKSSYNENVSYRGGEVTNFGGLCENFENLIIALEQFIDETGYLEPHVLVLDRIDQCMENADDLLPAFSRLHEQSKVTNLTVVFVMSGDDAREIATANIPHVYFKPYTQDELLDILSTKPLCRLQGNIDEPIQNEFWQQYAKIIVDLFYTYTGSNLNLLIDICHELWNHFAELVENGKYKPTEFIKIYREVRSLLLDDNVFNKSTVVDHSSQSSSSFDLPVHSQYILMACYLASLVEPKNDLHLFSKLKTLRAKARKSKKQLRKENIDSRLLTPSTFELERMLSILTVIYRNESPTLNVERMDMDEGEVWNHYLATFTLNANLDVNSQLATLASLGLVARTSPDVLSAQARWKCLMSWSTAEAVAKELNFPLRSYLDGEQ</sequence>
<dbReference type="PANTHER" id="PTHR12705:SF0">
    <property type="entry name" value="ORIGIN RECOGNITION COMPLEX SUBUNIT 5"/>
    <property type="match status" value="1"/>
</dbReference>
<dbReference type="Pfam" id="PF21639">
    <property type="entry name" value="ORC5_lid"/>
    <property type="match status" value="1"/>
</dbReference>
<evidence type="ECO:0000256" key="3">
    <source>
        <dbReference type="ARBA" id="ARBA00022705"/>
    </source>
</evidence>
<reference evidence="10 11" key="1">
    <citation type="submission" date="2024-01" db="EMBL/GenBank/DDBJ databases">
        <authorList>
            <consortium name="Genoscope - CEA"/>
            <person name="William W."/>
        </authorList>
    </citation>
    <scope>NUCLEOTIDE SEQUENCE [LARGE SCALE GENOMIC DNA]</scope>
    <source>
        <strain evidence="10 11">29B2s-10</strain>
    </source>
</reference>
<organism evidence="10 11">
    <name type="scientific">[Candida] anglica</name>
    <dbReference type="NCBI Taxonomy" id="148631"/>
    <lineage>
        <taxon>Eukaryota</taxon>
        <taxon>Fungi</taxon>
        <taxon>Dikarya</taxon>
        <taxon>Ascomycota</taxon>
        <taxon>Saccharomycotina</taxon>
        <taxon>Pichiomycetes</taxon>
        <taxon>Debaryomycetaceae</taxon>
        <taxon>Kurtzmaniella</taxon>
    </lineage>
</organism>
<dbReference type="EMBL" id="OZ004257">
    <property type="protein sequence ID" value="CAK7906732.1"/>
    <property type="molecule type" value="Genomic_DNA"/>
</dbReference>
<evidence type="ECO:0000313" key="11">
    <source>
        <dbReference type="Proteomes" id="UP001497600"/>
    </source>
</evidence>
<evidence type="ECO:0000256" key="5">
    <source>
        <dbReference type="ARBA" id="ARBA00022840"/>
    </source>
</evidence>
<evidence type="ECO:0000256" key="6">
    <source>
        <dbReference type="ARBA" id="ARBA00023242"/>
    </source>
</evidence>